<dbReference type="SUPFAM" id="SSF58113">
    <property type="entry name" value="Apolipoprotein A-I"/>
    <property type="match status" value="1"/>
</dbReference>
<keyword evidence="2" id="KW-0812">Transmembrane</keyword>
<feature type="region of interest" description="Disordered" evidence="1">
    <location>
        <begin position="425"/>
        <end position="447"/>
    </location>
</feature>
<protein>
    <submittedName>
        <fullName evidence="3">Uncharacterized protein</fullName>
    </submittedName>
</protein>
<name>A0A1I4F7C2_9HYPH</name>
<feature type="transmembrane region" description="Helical" evidence="2">
    <location>
        <begin position="12"/>
        <end position="32"/>
    </location>
</feature>
<evidence type="ECO:0000313" key="3">
    <source>
        <dbReference type="EMBL" id="SFL13343.1"/>
    </source>
</evidence>
<evidence type="ECO:0000256" key="1">
    <source>
        <dbReference type="SAM" id="MobiDB-lite"/>
    </source>
</evidence>
<organism evidence="3 4">
    <name type="scientific">Neomesorhizobium albiziae</name>
    <dbReference type="NCBI Taxonomy" id="335020"/>
    <lineage>
        <taxon>Bacteria</taxon>
        <taxon>Pseudomonadati</taxon>
        <taxon>Pseudomonadota</taxon>
        <taxon>Alphaproteobacteria</taxon>
        <taxon>Hyphomicrobiales</taxon>
        <taxon>Phyllobacteriaceae</taxon>
        <taxon>Neomesorhizobium</taxon>
    </lineage>
</organism>
<evidence type="ECO:0000256" key="2">
    <source>
        <dbReference type="SAM" id="Phobius"/>
    </source>
</evidence>
<feature type="transmembrane region" description="Helical" evidence="2">
    <location>
        <begin position="44"/>
        <end position="62"/>
    </location>
</feature>
<dbReference type="AlphaFoldDB" id="A0A1I4F7C2"/>
<keyword evidence="4" id="KW-1185">Reference proteome</keyword>
<keyword evidence="2" id="KW-1133">Transmembrane helix</keyword>
<proteinExistence type="predicted"/>
<sequence length="447" mass="48336">MRAKKQDLLSHPHLPLGIFATFTIGGCLFIAVSKGLGANPFFSMAVPILLMVTYLVLSMFARKLWLHDEQTGDNLYYMGFLYTLSSLGMALYQFSDGSSTETVVRNFGIAITSTIAGIALRILYNQMRRDPADIERSARTELADMTRKVRAEMENVTREFADFRRISNQMLEEGFEEIAKQAETNGEHIRKILDSMAMEAIRPMQEAAGKLGGAMQGNFDQIEGQFSAIAKRVENAGDLLEKANASMSSSVDKLGAQADAVAAKLERVVVPDEVLKTELAPMVKSLGSAVAQYAVKTEAASGEQQARMSEMGAVIGNALQGVANTTSKALHMVGEHSERAAAAAEKTAEAVNSQQNAIEVLAKVVQKQSKDTNELVAKLLEGMQSKAAETRPFQTATTFTTATTSQSAVPDIAVPKPAPEPVSFKPLDSVLPPAPAPASERLKGWFR</sequence>
<dbReference type="EMBL" id="FOSL01000038">
    <property type="protein sequence ID" value="SFL13343.1"/>
    <property type="molecule type" value="Genomic_DNA"/>
</dbReference>
<dbReference type="Proteomes" id="UP000323300">
    <property type="component" value="Unassembled WGS sequence"/>
</dbReference>
<feature type="transmembrane region" description="Helical" evidence="2">
    <location>
        <begin position="107"/>
        <end position="124"/>
    </location>
</feature>
<keyword evidence="2" id="KW-0472">Membrane</keyword>
<gene>
    <name evidence="3" type="ORF">SAMN04488498_1385</name>
</gene>
<accession>A0A1I4F7C2</accession>
<reference evidence="3 4" key="1">
    <citation type="submission" date="2016-10" db="EMBL/GenBank/DDBJ databases">
        <authorList>
            <person name="Varghese N."/>
            <person name="Submissions S."/>
        </authorList>
    </citation>
    <scope>NUCLEOTIDE SEQUENCE [LARGE SCALE GENOMIC DNA]</scope>
    <source>
        <strain evidence="3 4">DSM 21822</strain>
    </source>
</reference>
<dbReference type="PROSITE" id="PS51257">
    <property type="entry name" value="PROKAR_LIPOPROTEIN"/>
    <property type="match status" value="1"/>
</dbReference>
<feature type="transmembrane region" description="Helical" evidence="2">
    <location>
        <begin position="74"/>
        <end position="95"/>
    </location>
</feature>
<evidence type="ECO:0000313" key="4">
    <source>
        <dbReference type="Proteomes" id="UP000323300"/>
    </source>
</evidence>